<feature type="compositionally biased region" description="Polar residues" evidence="1">
    <location>
        <begin position="1"/>
        <end position="19"/>
    </location>
</feature>
<proteinExistence type="predicted"/>
<accession>A0ABQ9WZ05</accession>
<name>A0ABQ9WZ05_9EUKA</name>
<feature type="compositionally biased region" description="Low complexity" evidence="1">
    <location>
        <begin position="85"/>
        <end position="96"/>
    </location>
</feature>
<evidence type="ECO:0000256" key="1">
    <source>
        <dbReference type="SAM" id="MobiDB-lite"/>
    </source>
</evidence>
<protein>
    <submittedName>
        <fullName evidence="2">Uncharacterized protein</fullName>
    </submittedName>
</protein>
<feature type="region of interest" description="Disordered" evidence="1">
    <location>
        <begin position="84"/>
        <end position="103"/>
    </location>
</feature>
<dbReference type="Proteomes" id="UP001281761">
    <property type="component" value="Unassembled WGS sequence"/>
</dbReference>
<evidence type="ECO:0000313" key="2">
    <source>
        <dbReference type="EMBL" id="KAK2944563.1"/>
    </source>
</evidence>
<evidence type="ECO:0000313" key="3">
    <source>
        <dbReference type="Proteomes" id="UP001281761"/>
    </source>
</evidence>
<keyword evidence="3" id="KW-1185">Reference proteome</keyword>
<feature type="region of interest" description="Disordered" evidence="1">
    <location>
        <begin position="1"/>
        <end position="29"/>
    </location>
</feature>
<sequence>MLRSSSTPRAPSFNSQCVSSIERGADTTERRGIEGEEVLACTVIVFVNEIPWIAKQWSGVVDDKETRGELEEVVPIHSPPKRATLLHSSTCSSSSLHSERVVR</sequence>
<comment type="caution">
    <text evidence="2">The sequence shown here is derived from an EMBL/GenBank/DDBJ whole genome shotgun (WGS) entry which is preliminary data.</text>
</comment>
<organism evidence="2 3">
    <name type="scientific">Blattamonas nauphoetae</name>
    <dbReference type="NCBI Taxonomy" id="2049346"/>
    <lineage>
        <taxon>Eukaryota</taxon>
        <taxon>Metamonada</taxon>
        <taxon>Preaxostyla</taxon>
        <taxon>Oxymonadida</taxon>
        <taxon>Blattamonas</taxon>
    </lineage>
</organism>
<gene>
    <name evidence="2" type="ORF">BLNAU_20517</name>
</gene>
<dbReference type="EMBL" id="JARBJD010000293">
    <property type="protein sequence ID" value="KAK2944563.1"/>
    <property type="molecule type" value="Genomic_DNA"/>
</dbReference>
<reference evidence="2 3" key="1">
    <citation type="journal article" date="2022" name="bioRxiv">
        <title>Genomics of Preaxostyla Flagellates Illuminates Evolutionary Transitions and the Path Towards Mitochondrial Loss.</title>
        <authorList>
            <person name="Novak L.V.F."/>
            <person name="Treitli S.C."/>
            <person name="Pyrih J."/>
            <person name="Halakuc P."/>
            <person name="Pipaliya S.V."/>
            <person name="Vacek V."/>
            <person name="Brzon O."/>
            <person name="Soukal P."/>
            <person name="Eme L."/>
            <person name="Dacks J.B."/>
            <person name="Karnkowska A."/>
            <person name="Elias M."/>
            <person name="Hampl V."/>
        </authorList>
    </citation>
    <scope>NUCLEOTIDE SEQUENCE [LARGE SCALE GENOMIC DNA]</scope>
    <source>
        <strain evidence="2">NAU3</strain>
        <tissue evidence="2">Gut</tissue>
    </source>
</reference>